<dbReference type="Pfam" id="PF07956">
    <property type="entry name" value="DUF1690"/>
    <property type="match status" value="1"/>
</dbReference>
<comment type="caution">
    <text evidence="2">The sequence shown here is derived from an EMBL/GenBank/DDBJ whole genome shotgun (WGS) entry which is preliminary data.</text>
</comment>
<reference evidence="2 3" key="1">
    <citation type="journal article" date="2018" name="Sci. Rep.">
        <title>Genome sequence of the cauliflower mushroom Sparassis crispa (Hanabiratake) and its association with beneficial usage.</title>
        <authorList>
            <person name="Kiyama R."/>
            <person name="Furutani Y."/>
            <person name="Kawaguchi K."/>
            <person name="Nakanishi T."/>
        </authorList>
    </citation>
    <scope>NUCLEOTIDE SEQUENCE [LARGE SCALE GENOMIC DNA]</scope>
</reference>
<evidence type="ECO:0000256" key="1">
    <source>
        <dbReference type="SAM" id="Coils"/>
    </source>
</evidence>
<name>A0A401GK70_9APHY</name>
<sequence>MHAELERLREEEQTVKAEIERALEKENLDREREMAGEETAADAVGAVKSGAALLGDLEEVRKKVERFHARQELEGYAAVQEKGESVVSCYRSHPSTPLDCWRQVSEFKTSVSRLEQQYVNSLR</sequence>
<accession>A0A401GK70</accession>
<dbReference type="OrthoDB" id="5544375at2759"/>
<proteinExistence type="predicted"/>
<organism evidence="2 3">
    <name type="scientific">Sparassis crispa</name>
    <dbReference type="NCBI Taxonomy" id="139825"/>
    <lineage>
        <taxon>Eukaryota</taxon>
        <taxon>Fungi</taxon>
        <taxon>Dikarya</taxon>
        <taxon>Basidiomycota</taxon>
        <taxon>Agaricomycotina</taxon>
        <taxon>Agaricomycetes</taxon>
        <taxon>Polyporales</taxon>
        <taxon>Sparassidaceae</taxon>
        <taxon>Sparassis</taxon>
    </lineage>
</organism>
<dbReference type="EMBL" id="BFAD01000004">
    <property type="protein sequence ID" value="GBE82567.1"/>
    <property type="molecule type" value="Genomic_DNA"/>
</dbReference>
<dbReference type="RefSeq" id="XP_027613480.1">
    <property type="nucleotide sequence ID" value="XM_027757679.1"/>
</dbReference>
<gene>
    <name evidence="2" type="ORF">SCP_0409510</name>
</gene>
<keyword evidence="3" id="KW-1185">Reference proteome</keyword>
<evidence type="ECO:0000313" key="2">
    <source>
        <dbReference type="EMBL" id="GBE82567.1"/>
    </source>
</evidence>
<protein>
    <submittedName>
        <fullName evidence="2">MICOS complex subunit mic19</fullName>
    </submittedName>
</protein>
<evidence type="ECO:0000313" key="3">
    <source>
        <dbReference type="Proteomes" id="UP000287166"/>
    </source>
</evidence>
<dbReference type="Proteomes" id="UP000287166">
    <property type="component" value="Unassembled WGS sequence"/>
</dbReference>
<dbReference type="InParanoid" id="A0A401GK70"/>
<dbReference type="GeneID" id="38779484"/>
<dbReference type="AlphaFoldDB" id="A0A401GK70"/>
<dbReference type="InterPro" id="IPR012471">
    <property type="entry name" value="DUF1690"/>
</dbReference>
<keyword evidence="1" id="KW-0175">Coiled coil</keyword>
<feature type="coiled-coil region" evidence="1">
    <location>
        <begin position="2"/>
        <end position="29"/>
    </location>
</feature>